<dbReference type="EMBL" id="JAPMLT010000002">
    <property type="protein sequence ID" value="MCX7569379.1"/>
    <property type="molecule type" value="Genomic_DNA"/>
</dbReference>
<dbReference type="PANTHER" id="PTHR43031">
    <property type="entry name" value="FAD-DEPENDENT OXIDOREDUCTASE"/>
    <property type="match status" value="1"/>
</dbReference>
<dbReference type="InterPro" id="IPR036873">
    <property type="entry name" value="Rhodanese-like_dom_sf"/>
</dbReference>
<feature type="domain" description="Rhodanese" evidence="1">
    <location>
        <begin position="18"/>
        <end position="102"/>
    </location>
</feature>
<sequence>MSKVINIHPLDVKERLKSGEKLTLIDVRESEEVAAGRIPGSKHISLSELQHRWQEIDPNEEAIIVCRSGNRSGMACEFLMGRGYDKVKNLMGGMNGWQGDVER</sequence>
<dbReference type="Proteomes" id="UP001208017">
    <property type="component" value="Unassembled WGS sequence"/>
</dbReference>
<dbReference type="InterPro" id="IPR050229">
    <property type="entry name" value="GlpE_sulfurtransferase"/>
</dbReference>
<dbReference type="PANTHER" id="PTHR43031:SF17">
    <property type="entry name" value="SULFURTRANSFERASE YTWF-RELATED"/>
    <property type="match status" value="1"/>
</dbReference>
<reference evidence="2 3" key="1">
    <citation type="submission" date="2022-11" db="EMBL/GenBank/DDBJ databases">
        <title>Study of microbial diversity in lake waters.</title>
        <authorList>
            <person name="Zhang J."/>
        </authorList>
    </citation>
    <scope>NUCLEOTIDE SEQUENCE [LARGE SCALE GENOMIC DNA]</scope>
    <source>
        <strain evidence="2 3">DT12</strain>
    </source>
</reference>
<gene>
    <name evidence="2" type="ORF">OS242_05350</name>
</gene>
<protein>
    <submittedName>
        <fullName evidence="2">Rhodanese-like domain-containing protein</fullName>
    </submittedName>
</protein>
<accession>A0ABT3WXJ5</accession>
<dbReference type="Pfam" id="PF00581">
    <property type="entry name" value="Rhodanese"/>
    <property type="match status" value="1"/>
</dbReference>
<dbReference type="InterPro" id="IPR001763">
    <property type="entry name" value="Rhodanese-like_dom"/>
</dbReference>
<dbReference type="PROSITE" id="PS50206">
    <property type="entry name" value="RHODANESE_3"/>
    <property type="match status" value="1"/>
</dbReference>
<dbReference type="SUPFAM" id="SSF52821">
    <property type="entry name" value="Rhodanese/Cell cycle control phosphatase"/>
    <property type="match status" value="1"/>
</dbReference>
<organism evidence="2 3">
    <name type="scientific">Tumebacillus lacus</name>
    <dbReference type="NCBI Taxonomy" id="2995335"/>
    <lineage>
        <taxon>Bacteria</taxon>
        <taxon>Bacillati</taxon>
        <taxon>Bacillota</taxon>
        <taxon>Bacilli</taxon>
        <taxon>Bacillales</taxon>
        <taxon>Alicyclobacillaceae</taxon>
        <taxon>Tumebacillus</taxon>
    </lineage>
</organism>
<evidence type="ECO:0000259" key="1">
    <source>
        <dbReference type="PROSITE" id="PS50206"/>
    </source>
</evidence>
<name>A0ABT3WXJ5_9BACL</name>
<comment type="caution">
    <text evidence="2">The sequence shown here is derived from an EMBL/GenBank/DDBJ whole genome shotgun (WGS) entry which is preliminary data.</text>
</comment>
<proteinExistence type="predicted"/>
<evidence type="ECO:0000313" key="2">
    <source>
        <dbReference type="EMBL" id="MCX7569379.1"/>
    </source>
</evidence>
<evidence type="ECO:0000313" key="3">
    <source>
        <dbReference type="Proteomes" id="UP001208017"/>
    </source>
</evidence>
<dbReference type="SMART" id="SM00450">
    <property type="entry name" value="RHOD"/>
    <property type="match status" value="1"/>
</dbReference>
<keyword evidence="3" id="KW-1185">Reference proteome</keyword>
<dbReference type="Gene3D" id="3.40.250.10">
    <property type="entry name" value="Rhodanese-like domain"/>
    <property type="match status" value="1"/>
</dbReference>
<dbReference type="RefSeq" id="WP_267150624.1">
    <property type="nucleotide sequence ID" value="NZ_JAPMLT010000002.1"/>
</dbReference>
<dbReference type="CDD" id="cd00158">
    <property type="entry name" value="RHOD"/>
    <property type="match status" value="1"/>
</dbReference>